<reference evidence="1" key="1">
    <citation type="journal article" date="2023" name="Microb. Genom.">
        <title>Mesoterricola silvestris gen. nov., sp. nov., Mesoterricola sediminis sp. nov., Geothrix oryzae sp. nov., Geothrix edaphica sp. nov., Geothrix rubra sp. nov., and Geothrix limicola sp. nov., six novel members of Acidobacteriota isolated from soils.</title>
        <authorList>
            <person name="Weisberg A.J."/>
            <person name="Pearce E."/>
            <person name="Kramer C.G."/>
            <person name="Chang J.H."/>
            <person name="Clarke C.R."/>
        </authorList>
    </citation>
    <scope>NUCLEOTIDE SEQUENCE</scope>
    <source>
        <strain evidence="1">ND06-05F</strain>
    </source>
</reference>
<dbReference type="RefSeq" id="WP_319688929.1">
    <property type="nucleotide sequence ID" value="NZ_JARAWN010000007.1"/>
</dbReference>
<sequence>MVEDEVPDRPQCCRRVVEDLAENPCLLDLAGGVGLARITLPDVEAAVHSCFSTVFAASVIRVAYGPGFARPVPVEDDAFIDDLAQTALRYLLSA</sequence>
<comment type="caution">
    <text evidence="1">The sequence shown here is derived from an EMBL/GenBank/DDBJ whole genome shotgun (WGS) entry which is preliminary data.</text>
</comment>
<evidence type="ECO:0000313" key="2">
    <source>
        <dbReference type="Proteomes" id="UP001273589"/>
    </source>
</evidence>
<dbReference type="EMBL" id="JARAWN010000007">
    <property type="protein sequence ID" value="MDX3128674.1"/>
    <property type="molecule type" value="Genomic_DNA"/>
</dbReference>
<protein>
    <submittedName>
        <fullName evidence="1">Uncharacterized protein</fullName>
    </submittedName>
</protein>
<dbReference type="Proteomes" id="UP001273589">
    <property type="component" value="Unassembled WGS sequence"/>
</dbReference>
<accession>A0AAJ2PJT8</accession>
<gene>
    <name evidence="1" type="ORF">PV367_02400</name>
</gene>
<proteinExistence type="predicted"/>
<evidence type="ECO:0000313" key="1">
    <source>
        <dbReference type="EMBL" id="MDX3128674.1"/>
    </source>
</evidence>
<organism evidence="1 2">
    <name type="scientific">Streptomyces europaeiscabiei</name>
    <dbReference type="NCBI Taxonomy" id="146819"/>
    <lineage>
        <taxon>Bacteria</taxon>
        <taxon>Bacillati</taxon>
        <taxon>Actinomycetota</taxon>
        <taxon>Actinomycetes</taxon>
        <taxon>Kitasatosporales</taxon>
        <taxon>Streptomycetaceae</taxon>
        <taxon>Streptomyces</taxon>
    </lineage>
</organism>
<dbReference type="AlphaFoldDB" id="A0AAJ2PJT8"/>
<name>A0AAJ2PJT8_9ACTN</name>